<dbReference type="Proteomes" id="UP000184383">
    <property type="component" value="Unassembled WGS sequence"/>
</dbReference>
<proteinExistence type="predicted"/>
<dbReference type="AlphaFoldDB" id="A0A1L9RQX3"/>
<sequence>MNLACLSAMSSVLERPDILILILIRSGHVAQPAQPATLISDGEGDLFQPPCI</sequence>
<evidence type="ECO:0000313" key="1">
    <source>
        <dbReference type="EMBL" id="OJJ37331.1"/>
    </source>
</evidence>
<keyword evidence="2" id="KW-1185">Reference proteome</keyword>
<gene>
    <name evidence="1" type="ORF">ASPWEDRAFT_449157</name>
</gene>
<name>A0A1L9RQX3_ASPWE</name>
<reference evidence="2" key="1">
    <citation type="journal article" date="2017" name="Genome Biol.">
        <title>Comparative genomics reveals high biological diversity and specific adaptations in the industrially and medically important fungal genus Aspergillus.</title>
        <authorList>
            <person name="de Vries R.P."/>
            <person name="Riley R."/>
            <person name="Wiebenga A."/>
            <person name="Aguilar-Osorio G."/>
            <person name="Amillis S."/>
            <person name="Uchima C.A."/>
            <person name="Anderluh G."/>
            <person name="Asadollahi M."/>
            <person name="Askin M."/>
            <person name="Barry K."/>
            <person name="Battaglia E."/>
            <person name="Bayram O."/>
            <person name="Benocci T."/>
            <person name="Braus-Stromeyer S.A."/>
            <person name="Caldana C."/>
            <person name="Canovas D."/>
            <person name="Cerqueira G.C."/>
            <person name="Chen F."/>
            <person name="Chen W."/>
            <person name="Choi C."/>
            <person name="Clum A."/>
            <person name="Dos Santos R.A."/>
            <person name="Damasio A.R."/>
            <person name="Diallinas G."/>
            <person name="Emri T."/>
            <person name="Fekete E."/>
            <person name="Flipphi M."/>
            <person name="Freyberg S."/>
            <person name="Gallo A."/>
            <person name="Gournas C."/>
            <person name="Habgood R."/>
            <person name="Hainaut M."/>
            <person name="Harispe M.L."/>
            <person name="Henrissat B."/>
            <person name="Hilden K.S."/>
            <person name="Hope R."/>
            <person name="Hossain A."/>
            <person name="Karabika E."/>
            <person name="Karaffa L."/>
            <person name="Karanyi Z."/>
            <person name="Krasevec N."/>
            <person name="Kuo A."/>
            <person name="Kusch H."/>
            <person name="LaButti K."/>
            <person name="Lagendijk E.L."/>
            <person name="Lapidus A."/>
            <person name="Levasseur A."/>
            <person name="Lindquist E."/>
            <person name="Lipzen A."/>
            <person name="Logrieco A.F."/>
            <person name="MacCabe A."/>
            <person name="Maekelae M.R."/>
            <person name="Malavazi I."/>
            <person name="Melin P."/>
            <person name="Meyer V."/>
            <person name="Mielnichuk N."/>
            <person name="Miskei M."/>
            <person name="Molnar A.P."/>
            <person name="Mule G."/>
            <person name="Ngan C.Y."/>
            <person name="Orejas M."/>
            <person name="Orosz E."/>
            <person name="Ouedraogo J.P."/>
            <person name="Overkamp K.M."/>
            <person name="Park H.-S."/>
            <person name="Perrone G."/>
            <person name="Piumi F."/>
            <person name="Punt P.J."/>
            <person name="Ram A.F."/>
            <person name="Ramon A."/>
            <person name="Rauscher S."/>
            <person name="Record E."/>
            <person name="Riano-Pachon D.M."/>
            <person name="Robert V."/>
            <person name="Roehrig J."/>
            <person name="Ruller R."/>
            <person name="Salamov A."/>
            <person name="Salih N.S."/>
            <person name="Samson R.A."/>
            <person name="Sandor E."/>
            <person name="Sanguinetti M."/>
            <person name="Schuetze T."/>
            <person name="Sepcic K."/>
            <person name="Shelest E."/>
            <person name="Sherlock G."/>
            <person name="Sophianopoulou V."/>
            <person name="Squina F.M."/>
            <person name="Sun H."/>
            <person name="Susca A."/>
            <person name="Todd R.B."/>
            <person name="Tsang A."/>
            <person name="Unkles S.E."/>
            <person name="van de Wiele N."/>
            <person name="van Rossen-Uffink D."/>
            <person name="Oliveira J.V."/>
            <person name="Vesth T.C."/>
            <person name="Visser J."/>
            <person name="Yu J.-H."/>
            <person name="Zhou M."/>
            <person name="Andersen M.R."/>
            <person name="Archer D.B."/>
            <person name="Baker S.E."/>
            <person name="Benoit I."/>
            <person name="Brakhage A.A."/>
            <person name="Braus G.H."/>
            <person name="Fischer R."/>
            <person name="Frisvad J.C."/>
            <person name="Goldman G.H."/>
            <person name="Houbraken J."/>
            <person name="Oakley B."/>
            <person name="Pocsi I."/>
            <person name="Scazzocchio C."/>
            <person name="Seiboth B."/>
            <person name="vanKuyk P.A."/>
            <person name="Wortman J."/>
            <person name="Dyer P.S."/>
            <person name="Grigoriev I.V."/>
        </authorList>
    </citation>
    <scope>NUCLEOTIDE SEQUENCE [LARGE SCALE GENOMIC DNA]</scope>
    <source>
        <strain evidence="2">DTO 134E9</strain>
    </source>
</reference>
<dbReference type="VEuPathDB" id="FungiDB:ASPWEDRAFT_449157"/>
<evidence type="ECO:0000313" key="2">
    <source>
        <dbReference type="Proteomes" id="UP000184383"/>
    </source>
</evidence>
<accession>A0A1L9RQX3</accession>
<dbReference type="RefSeq" id="XP_040691007.1">
    <property type="nucleotide sequence ID" value="XM_040836394.1"/>
</dbReference>
<organism evidence="1 2">
    <name type="scientific">Aspergillus wentii DTO 134E9</name>
    <dbReference type="NCBI Taxonomy" id="1073089"/>
    <lineage>
        <taxon>Eukaryota</taxon>
        <taxon>Fungi</taxon>
        <taxon>Dikarya</taxon>
        <taxon>Ascomycota</taxon>
        <taxon>Pezizomycotina</taxon>
        <taxon>Eurotiomycetes</taxon>
        <taxon>Eurotiomycetidae</taxon>
        <taxon>Eurotiales</taxon>
        <taxon>Aspergillaceae</taxon>
        <taxon>Aspergillus</taxon>
        <taxon>Aspergillus subgen. Cremei</taxon>
    </lineage>
</organism>
<dbReference type="EMBL" id="KV878211">
    <property type="protein sequence ID" value="OJJ37331.1"/>
    <property type="molecule type" value="Genomic_DNA"/>
</dbReference>
<dbReference type="GeneID" id="63752242"/>
<protein>
    <submittedName>
        <fullName evidence="1">Uncharacterized protein</fullName>
    </submittedName>
</protein>